<name>A0A6S5RPJ9_9GAMM</name>
<protein>
    <submittedName>
        <fullName evidence="1">Uncharacterized protein</fullName>
    </submittedName>
</protein>
<dbReference type="AlphaFoldDB" id="A0A6S5RPJ9"/>
<sequence>MASGSCRLLRYLASMARIVELIGQPAKSMPPLLIQHWVSPAHTTQRLVQLLRQQVSPDLQQRCQIQPGLCKSVHLSFQLFSPIGHSNVPFSECTRFHCGN</sequence>
<dbReference type="Proteomes" id="UP000515591">
    <property type="component" value="Chromosome"/>
</dbReference>
<reference evidence="1 2" key="1">
    <citation type="submission" date="2019-12" db="EMBL/GenBank/DDBJ databases">
        <title>complete genome sequences of Pseudomonas otitidis str. WP8-S17-CRE-03 isolated from wastewater treatment plant effluent.</title>
        <authorList>
            <person name="Sekizuka T."/>
            <person name="Itokawa K."/>
            <person name="Yatsu K."/>
            <person name="Inamine Y."/>
            <person name="Kuroda M."/>
        </authorList>
    </citation>
    <scope>NUCLEOTIDE SEQUENCE [LARGE SCALE GENOMIC DNA]</scope>
    <source>
        <strain evidence="1 2">WP8-S17-CRE-03</strain>
    </source>
</reference>
<gene>
    <name evidence="1" type="ORF">WP8S17C03_22960</name>
</gene>
<evidence type="ECO:0000313" key="1">
    <source>
        <dbReference type="EMBL" id="BBT16247.1"/>
    </source>
</evidence>
<evidence type="ECO:0000313" key="2">
    <source>
        <dbReference type="Proteomes" id="UP000515591"/>
    </source>
</evidence>
<dbReference type="EMBL" id="AP022213">
    <property type="protein sequence ID" value="BBT16247.1"/>
    <property type="molecule type" value="Genomic_DNA"/>
</dbReference>
<organism evidence="1 2">
    <name type="scientific">Metapseudomonas otitidis</name>
    <dbReference type="NCBI Taxonomy" id="319939"/>
    <lineage>
        <taxon>Bacteria</taxon>
        <taxon>Pseudomonadati</taxon>
        <taxon>Pseudomonadota</taxon>
        <taxon>Gammaproteobacteria</taxon>
        <taxon>Pseudomonadales</taxon>
        <taxon>Pseudomonadaceae</taxon>
        <taxon>Metapseudomonas</taxon>
    </lineage>
</organism>
<proteinExistence type="predicted"/>
<accession>A0A6S5RPJ9</accession>